<name>A0ABR4SLQ6_9MICO</name>
<dbReference type="EMBL" id="JDRS01000002">
    <property type="protein sequence ID" value="KDS94140.1"/>
    <property type="molecule type" value="Genomic_DNA"/>
</dbReference>
<dbReference type="Gene3D" id="1.10.30.50">
    <property type="match status" value="1"/>
</dbReference>
<dbReference type="Pfam" id="PF01844">
    <property type="entry name" value="HNH"/>
    <property type="match status" value="1"/>
</dbReference>
<proteinExistence type="predicted"/>
<dbReference type="InterPro" id="IPR002711">
    <property type="entry name" value="HNH"/>
</dbReference>
<comment type="caution">
    <text evidence="2">The sequence shown here is derived from an EMBL/GenBank/DDBJ whole genome shotgun (WGS) entry which is preliminary data.</text>
</comment>
<dbReference type="SMART" id="SM00507">
    <property type="entry name" value="HNHc"/>
    <property type="match status" value="1"/>
</dbReference>
<dbReference type="RefSeq" id="WP_034370540.1">
    <property type="nucleotide sequence ID" value="NZ_KN323183.1"/>
</dbReference>
<dbReference type="Proteomes" id="UP000030182">
    <property type="component" value="Unassembled WGS sequence"/>
</dbReference>
<reference evidence="2 3" key="1">
    <citation type="submission" date="2014-01" db="EMBL/GenBank/DDBJ databases">
        <title>Draft genome sequence of the multidrug-resistant clinical isolate Dermabacter hominis 1368.</title>
        <authorList>
            <person name="Albersmeier A."/>
            <person name="Bomholt C."/>
            <person name="Glaub A."/>
            <person name="Ruckert C."/>
            <person name="Soriano F."/>
            <person name="Fernandez-Natal I."/>
            <person name="Tauch A."/>
        </authorList>
    </citation>
    <scope>NUCLEOTIDE SEQUENCE [LARGE SCALE GENOMIC DNA]</scope>
    <source>
        <strain evidence="2 3">1368</strain>
    </source>
</reference>
<sequence>MATRDSALTSRAWKKLKENFREACAFDDRPCWICQQPIDYTLRWKQGEKPIPEAFEVDHYHPRSTHPHLTYDPANLRPSHVKCNRARGNKMVSADLGTLSRQWLKG</sequence>
<accession>A0ABR4SLQ6</accession>
<protein>
    <recommendedName>
        <fullName evidence="1">HNH nuclease domain-containing protein</fullName>
    </recommendedName>
</protein>
<evidence type="ECO:0000259" key="1">
    <source>
        <dbReference type="SMART" id="SM00507"/>
    </source>
</evidence>
<dbReference type="CDD" id="cd00085">
    <property type="entry name" value="HNHc"/>
    <property type="match status" value="1"/>
</dbReference>
<keyword evidence="3" id="KW-1185">Reference proteome</keyword>
<evidence type="ECO:0000313" key="3">
    <source>
        <dbReference type="Proteomes" id="UP000030182"/>
    </source>
</evidence>
<evidence type="ECO:0000313" key="2">
    <source>
        <dbReference type="EMBL" id="KDS94140.1"/>
    </source>
</evidence>
<organism evidence="2 3">
    <name type="scientific">Dermabacter hominis 1368</name>
    <dbReference type="NCBI Taxonomy" id="1450519"/>
    <lineage>
        <taxon>Bacteria</taxon>
        <taxon>Bacillati</taxon>
        <taxon>Actinomycetota</taxon>
        <taxon>Actinomycetes</taxon>
        <taxon>Micrococcales</taxon>
        <taxon>Dermabacteraceae</taxon>
        <taxon>Dermabacter</taxon>
    </lineage>
</organism>
<gene>
    <name evidence="2" type="ORF">DHOM_02870</name>
</gene>
<feature type="domain" description="HNH nuclease" evidence="1">
    <location>
        <begin position="19"/>
        <end position="85"/>
    </location>
</feature>
<dbReference type="InterPro" id="IPR003615">
    <property type="entry name" value="HNH_nuc"/>
</dbReference>